<reference evidence="5" key="1">
    <citation type="submission" date="2017-10" db="EMBL/GenBank/DDBJ databases">
        <title>Rapid genome shrinkage in a self-fertile nematode reveals novel sperm competition proteins.</title>
        <authorList>
            <person name="Yin D."/>
            <person name="Schwarz E.M."/>
            <person name="Thomas C.G."/>
            <person name="Felde R.L."/>
            <person name="Korf I.F."/>
            <person name="Cutter A.D."/>
            <person name="Schartner C.M."/>
            <person name="Ralston E.J."/>
            <person name="Meyer B.J."/>
            <person name="Haag E.S."/>
        </authorList>
    </citation>
    <scope>NUCLEOTIDE SEQUENCE [LARGE SCALE GENOMIC DNA]</scope>
    <source>
        <strain evidence="5">JU1422</strain>
    </source>
</reference>
<sequence>MVCCCPVTTALVVGAIAFFLYKKFFTPPTIKPKPAIHKTDYKKDVVYLYQFKRLQNCPNLSPFCMKLEVLCRVNKIQYEIVESSFARSRNGTLPFIELNGEHIADSDLIELRLRQHFKIPSLPTDQEAQSVALSRMADNHLFYILIRYKSSVDAFYETIVGLLNLPTALTALLVPLVRAVFGSKLYARSVGAIGDFEPKELDELLHRDLKVIQDSIKGKFLFGDNITPADATVFGQLASVYYPFRTHISDVLEKDFPKVLEYCERIRKEVYPNDFTI</sequence>
<dbReference type="InterPro" id="IPR012336">
    <property type="entry name" value="Thioredoxin-like_fold"/>
</dbReference>
<dbReference type="SFLD" id="SFLDS00019">
    <property type="entry name" value="Glutathione_Transferase_(cytos"/>
    <property type="match status" value="1"/>
</dbReference>
<feature type="domain" description="Metaxin glutathione S-transferase" evidence="2">
    <location>
        <begin position="206"/>
        <end position="266"/>
    </location>
</feature>
<protein>
    <recommendedName>
        <fullName evidence="6">GST C-terminal domain-containing protein</fullName>
    </recommendedName>
</protein>
<proteinExistence type="inferred from homology"/>
<accession>A0A2G5TG34</accession>
<dbReference type="STRING" id="1611254.A0A2G5TG34"/>
<dbReference type="PANTHER" id="PTHR12289">
    <property type="entry name" value="METAXIN RELATED"/>
    <property type="match status" value="1"/>
</dbReference>
<dbReference type="CDD" id="cd03080">
    <property type="entry name" value="GST_N_Metaxin_like"/>
    <property type="match status" value="1"/>
</dbReference>
<evidence type="ECO:0000259" key="3">
    <source>
        <dbReference type="Pfam" id="PF17172"/>
    </source>
</evidence>
<feature type="domain" description="Thioredoxin-like fold" evidence="3">
    <location>
        <begin position="62"/>
        <end position="149"/>
    </location>
</feature>
<dbReference type="SUPFAM" id="SSF52833">
    <property type="entry name" value="Thioredoxin-like"/>
    <property type="match status" value="1"/>
</dbReference>
<evidence type="ECO:0000256" key="1">
    <source>
        <dbReference type="ARBA" id="ARBA00006475"/>
    </source>
</evidence>
<dbReference type="CDD" id="cd03193">
    <property type="entry name" value="GST_C_Metaxin"/>
    <property type="match status" value="1"/>
</dbReference>
<dbReference type="InterPro" id="IPR026928">
    <property type="entry name" value="FAX/IsoI-like"/>
</dbReference>
<comment type="caution">
    <text evidence="4">The sequence shown here is derived from an EMBL/GenBank/DDBJ whole genome shotgun (WGS) entry which is preliminary data.</text>
</comment>
<dbReference type="InterPro" id="IPR036282">
    <property type="entry name" value="Glutathione-S-Trfase_C_sf"/>
</dbReference>
<dbReference type="GO" id="GO:0005737">
    <property type="term" value="C:cytoplasm"/>
    <property type="evidence" value="ECO:0007669"/>
    <property type="project" value="TreeGrafter"/>
</dbReference>
<dbReference type="InterPro" id="IPR040079">
    <property type="entry name" value="Glutathione_S-Trfase"/>
</dbReference>
<keyword evidence="5" id="KW-1185">Reference proteome</keyword>
<dbReference type="Pfam" id="PF17171">
    <property type="entry name" value="GST_C_6"/>
    <property type="match status" value="1"/>
</dbReference>
<dbReference type="SFLD" id="SFLDG01180">
    <property type="entry name" value="SUF1"/>
    <property type="match status" value="1"/>
</dbReference>
<comment type="similarity">
    <text evidence="1">Belongs to the FAX family.</text>
</comment>
<name>A0A2G5TG34_9PELO</name>
<dbReference type="SFLD" id="SFLDG01200">
    <property type="entry name" value="SUF1.1"/>
    <property type="match status" value="1"/>
</dbReference>
<dbReference type="EMBL" id="PDUG01000005">
    <property type="protein sequence ID" value="PIC26238.1"/>
    <property type="molecule type" value="Genomic_DNA"/>
</dbReference>
<dbReference type="PANTHER" id="PTHR12289:SF73">
    <property type="entry name" value="CADMIUM RESPONSIVE"/>
    <property type="match status" value="1"/>
</dbReference>
<gene>
    <name evidence="4" type="primary">Cnig_chr_V.g18869</name>
    <name evidence="4" type="ORF">B9Z55_018869</name>
</gene>
<dbReference type="Pfam" id="PF17172">
    <property type="entry name" value="GST_N_4"/>
    <property type="match status" value="1"/>
</dbReference>
<organism evidence="4 5">
    <name type="scientific">Caenorhabditis nigoni</name>
    <dbReference type="NCBI Taxonomy" id="1611254"/>
    <lineage>
        <taxon>Eukaryota</taxon>
        <taxon>Metazoa</taxon>
        <taxon>Ecdysozoa</taxon>
        <taxon>Nematoda</taxon>
        <taxon>Chromadorea</taxon>
        <taxon>Rhabditida</taxon>
        <taxon>Rhabditina</taxon>
        <taxon>Rhabditomorpha</taxon>
        <taxon>Rhabditoidea</taxon>
        <taxon>Rhabditidae</taxon>
        <taxon>Peloderinae</taxon>
        <taxon>Caenorhabditis</taxon>
    </lineage>
</organism>
<dbReference type="OrthoDB" id="5809458at2759"/>
<dbReference type="AlphaFoldDB" id="A0A2G5TG34"/>
<dbReference type="InterPro" id="IPR050931">
    <property type="entry name" value="Mito_Protein_Transport_Metaxin"/>
</dbReference>
<evidence type="ECO:0000313" key="5">
    <source>
        <dbReference type="Proteomes" id="UP000230233"/>
    </source>
</evidence>
<evidence type="ECO:0008006" key="6">
    <source>
        <dbReference type="Google" id="ProtNLM"/>
    </source>
</evidence>
<dbReference type="SUPFAM" id="SSF47616">
    <property type="entry name" value="GST C-terminal domain-like"/>
    <property type="match status" value="1"/>
</dbReference>
<dbReference type="Proteomes" id="UP000230233">
    <property type="component" value="Chromosome V"/>
</dbReference>
<evidence type="ECO:0000313" key="4">
    <source>
        <dbReference type="EMBL" id="PIC26238.1"/>
    </source>
</evidence>
<dbReference type="InterPro" id="IPR036249">
    <property type="entry name" value="Thioredoxin-like_sf"/>
</dbReference>
<evidence type="ECO:0000259" key="2">
    <source>
        <dbReference type="Pfam" id="PF17171"/>
    </source>
</evidence>
<dbReference type="InterPro" id="IPR033468">
    <property type="entry name" value="Metaxin_GST"/>
</dbReference>